<reference evidence="2" key="1">
    <citation type="journal article" date="2014" name="Front. Microbiol.">
        <title>High frequency of phylogenetically diverse reductive dehalogenase-homologous genes in deep subseafloor sedimentary metagenomes.</title>
        <authorList>
            <person name="Kawai M."/>
            <person name="Futagami T."/>
            <person name="Toyoda A."/>
            <person name="Takaki Y."/>
            <person name="Nishi S."/>
            <person name="Hori S."/>
            <person name="Arai W."/>
            <person name="Tsubouchi T."/>
            <person name="Morono Y."/>
            <person name="Uchiyama I."/>
            <person name="Ito T."/>
            <person name="Fujiyama A."/>
            <person name="Inagaki F."/>
            <person name="Takami H."/>
        </authorList>
    </citation>
    <scope>NUCLEOTIDE SEQUENCE</scope>
    <source>
        <strain evidence="2">Expedition CK06-06</strain>
    </source>
</reference>
<feature type="non-terminal residue" evidence="2">
    <location>
        <position position="89"/>
    </location>
</feature>
<dbReference type="EMBL" id="BARW01040580">
    <property type="protein sequence ID" value="GAJ18993.1"/>
    <property type="molecule type" value="Genomic_DNA"/>
</dbReference>
<dbReference type="AlphaFoldDB" id="X1UNF6"/>
<name>X1UNF6_9ZZZZ</name>
<proteinExistence type="predicted"/>
<dbReference type="InterPro" id="IPR028096">
    <property type="entry name" value="EfeO_Cupredoxin"/>
</dbReference>
<feature type="domain" description="EfeO-type cupredoxin-like" evidence="1">
    <location>
        <begin position="16"/>
        <end position="89"/>
    </location>
</feature>
<evidence type="ECO:0000259" key="1">
    <source>
        <dbReference type="Pfam" id="PF13473"/>
    </source>
</evidence>
<comment type="caution">
    <text evidence="2">The sequence shown here is derived from an EMBL/GenBank/DDBJ whole genome shotgun (WGS) entry which is preliminary data.</text>
</comment>
<dbReference type="Gene3D" id="2.60.40.420">
    <property type="entry name" value="Cupredoxins - blue copper proteins"/>
    <property type="match status" value="1"/>
</dbReference>
<gene>
    <name evidence="2" type="ORF">S12H4_61241</name>
</gene>
<organism evidence="2">
    <name type="scientific">marine sediment metagenome</name>
    <dbReference type="NCBI Taxonomy" id="412755"/>
    <lineage>
        <taxon>unclassified sequences</taxon>
        <taxon>metagenomes</taxon>
        <taxon>ecological metagenomes</taxon>
    </lineage>
</organism>
<accession>X1UNF6</accession>
<sequence length="89" mass="9677">MTAIEVAVTLGGLGAITFLAWFFFGPKRAQAAQVKGNVQEIVVTVKGGYSPHIIRVKKGIPLRLIFNRQEAGECSSRVVFPDFQASKTL</sequence>
<dbReference type="InterPro" id="IPR008972">
    <property type="entry name" value="Cupredoxin"/>
</dbReference>
<dbReference type="Pfam" id="PF13473">
    <property type="entry name" value="Cupredoxin_1"/>
    <property type="match status" value="1"/>
</dbReference>
<protein>
    <recommendedName>
        <fullName evidence="1">EfeO-type cupredoxin-like domain-containing protein</fullName>
    </recommendedName>
</protein>
<evidence type="ECO:0000313" key="2">
    <source>
        <dbReference type="EMBL" id="GAJ18993.1"/>
    </source>
</evidence>